<dbReference type="OrthoDB" id="10256849at2759"/>
<accession>A0A8S3VK31</accession>
<evidence type="ECO:0000313" key="4">
    <source>
        <dbReference type="Proteomes" id="UP000683360"/>
    </source>
</evidence>
<sequence length="627" mass="71174">MQCIDPWSPGITDIDPEDVRHPAFRHICTKKEAKASLVQKFCQLYLDSLLQNEAADFRHRLEILRSLNVLLEDAPCSVKEEALLSSQFIKPSLIIPKKVRDQTISTVFKNQARRKDFLAIRDNEFETDCRIFLNKLNASLKKSNRVFSVPCNKAWLGDKELHKPDDPNYETFWVDFNAGSERLTVFCGSYNSSEMSNEDMWETLTVWKDDVQSFNVKKIKEVKVVNILFSKMVSDIYPSQQDVSGRSVRLQFDANCYVENALESTFGSDRTIQKVSSASTPLVINKDESSQELQDEEIPCTPVSSVYRRKVSVPDVSMPVLLSPAGSISSKISEPVSAIRINFSKTTSANMSKSKEEKVFQTPIVPVNKPKQRVKTPVVTVTPPSKSKKKTSIVSTAEVDKRTNVELKDDKTLASTNRKASLPELPIQSSNVDVESIPDSCPVENEKSVSLEASQDVDARIEMSVHSVEEKDEEKYPLSSNEVVEVHTAHDEETSLNSDEHINKQNTKRETQKELKQGFNLSVSEPEKTGRSITLKISNSKEEYCNLLSQEYDTINQVINNEELHIDDTDDFQVLESFHKAQKTSTKNKTKNSVLQKEESRKIITNNDKEKMLKLEQCEKKVVQYRN</sequence>
<comment type="caution">
    <text evidence="3">The sequence shown here is derived from an EMBL/GenBank/DDBJ whole genome shotgun (WGS) entry which is preliminary data.</text>
</comment>
<organism evidence="3 4">
    <name type="scientific">Mytilus edulis</name>
    <name type="common">Blue mussel</name>
    <dbReference type="NCBI Taxonomy" id="6550"/>
    <lineage>
        <taxon>Eukaryota</taxon>
        <taxon>Metazoa</taxon>
        <taxon>Spiralia</taxon>
        <taxon>Lophotrochozoa</taxon>
        <taxon>Mollusca</taxon>
        <taxon>Bivalvia</taxon>
        <taxon>Autobranchia</taxon>
        <taxon>Pteriomorphia</taxon>
        <taxon>Mytilida</taxon>
        <taxon>Mytiloidea</taxon>
        <taxon>Mytilidae</taxon>
        <taxon>Mytilinae</taxon>
        <taxon>Mytilus</taxon>
    </lineage>
</organism>
<feature type="domain" description="Synaptonemal complex protein 2 Spt16M-like" evidence="2">
    <location>
        <begin position="146"/>
        <end position="267"/>
    </location>
</feature>
<evidence type="ECO:0000259" key="2">
    <source>
        <dbReference type="Pfam" id="PF18584"/>
    </source>
</evidence>
<gene>
    <name evidence="3" type="ORF">MEDL_67855</name>
</gene>
<dbReference type="PANTHER" id="PTHR15607:SF18">
    <property type="entry name" value="SYNAPTONEMAL COMPLEX PROTEIN 2-LIKE ISOFORM X1"/>
    <property type="match status" value="1"/>
</dbReference>
<protein>
    <submittedName>
        <fullName evidence="3">SYCP2</fullName>
    </submittedName>
</protein>
<reference evidence="3" key="1">
    <citation type="submission" date="2021-03" db="EMBL/GenBank/DDBJ databases">
        <authorList>
            <person name="Bekaert M."/>
        </authorList>
    </citation>
    <scope>NUCLEOTIDE SEQUENCE</scope>
</reference>
<dbReference type="Pfam" id="PF18584">
    <property type="entry name" value="SYCP2_SLD"/>
    <property type="match status" value="1"/>
</dbReference>
<evidence type="ECO:0000256" key="1">
    <source>
        <dbReference type="SAM" id="MobiDB-lite"/>
    </source>
</evidence>
<dbReference type="InterPro" id="IPR024835">
    <property type="entry name" value="SYCP2-like"/>
</dbReference>
<dbReference type="EMBL" id="CAJPWZ010003308">
    <property type="protein sequence ID" value="CAG2256620.1"/>
    <property type="molecule type" value="Genomic_DNA"/>
</dbReference>
<evidence type="ECO:0000313" key="3">
    <source>
        <dbReference type="EMBL" id="CAG2256620.1"/>
    </source>
</evidence>
<proteinExistence type="predicted"/>
<dbReference type="InterPro" id="IPR040560">
    <property type="entry name" value="SYCP2_SLD"/>
</dbReference>
<dbReference type="PANTHER" id="PTHR15607">
    <property type="entry name" value="SYNAPTONEMAL COMPLEX PROTEIN-RELATED"/>
    <property type="match status" value="1"/>
</dbReference>
<dbReference type="Proteomes" id="UP000683360">
    <property type="component" value="Unassembled WGS sequence"/>
</dbReference>
<dbReference type="AlphaFoldDB" id="A0A8S3VK31"/>
<keyword evidence="4" id="KW-1185">Reference proteome</keyword>
<name>A0A8S3VK31_MYTED</name>
<feature type="region of interest" description="Disordered" evidence="1">
    <location>
        <begin position="489"/>
        <end position="514"/>
    </location>
</feature>